<accession>A0A084VH10</accession>
<dbReference type="CDD" id="cd13288">
    <property type="entry name" value="PH_Ses"/>
    <property type="match status" value="1"/>
</dbReference>
<dbReference type="InterPro" id="IPR001849">
    <property type="entry name" value="PH_domain"/>
</dbReference>
<dbReference type="OMA" id="EESEQYC"/>
<dbReference type="GO" id="GO:0001881">
    <property type="term" value="P:receptor recycling"/>
    <property type="evidence" value="ECO:0007669"/>
    <property type="project" value="TreeGrafter"/>
</dbReference>
<dbReference type="VEuPathDB" id="VectorBase:ASIC004473"/>
<dbReference type="PANTHER" id="PTHR22902">
    <property type="entry name" value="SESQUIPEDALIAN"/>
    <property type="match status" value="1"/>
</dbReference>
<proteinExistence type="predicted"/>
<evidence type="ECO:0000313" key="3">
    <source>
        <dbReference type="EMBL" id="KFB37254.1"/>
    </source>
</evidence>
<dbReference type="GO" id="GO:0042147">
    <property type="term" value="P:retrograde transport, endosome to Golgi"/>
    <property type="evidence" value="ECO:0007669"/>
    <property type="project" value="TreeGrafter"/>
</dbReference>
<dbReference type="Proteomes" id="UP000030765">
    <property type="component" value="Unassembled WGS sequence"/>
</dbReference>
<dbReference type="GO" id="GO:0055037">
    <property type="term" value="C:recycling endosome"/>
    <property type="evidence" value="ECO:0007669"/>
    <property type="project" value="TreeGrafter"/>
</dbReference>
<evidence type="ECO:0000259" key="2">
    <source>
        <dbReference type="PROSITE" id="PS50003"/>
    </source>
</evidence>
<feature type="compositionally biased region" description="Polar residues" evidence="1">
    <location>
        <begin position="155"/>
        <end position="171"/>
    </location>
</feature>
<dbReference type="GO" id="GO:0007032">
    <property type="term" value="P:endosome organization"/>
    <property type="evidence" value="ECO:0007669"/>
    <property type="project" value="TreeGrafter"/>
</dbReference>
<name>A0A084VH10_ANOSI</name>
<dbReference type="STRING" id="74873.A0A084VH10"/>
<dbReference type="FunFam" id="2.30.29.30:FF:000378">
    <property type="entry name" value="Uncharacterized protein, isoform A"/>
    <property type="match status" value="1"/>
</dbReference>
<dbReference type="VEuPathDB" id="VectorBase:ASIS009449"/>
<reference evidence="4" key="2">
    <citation type="submission" date="2020-05" db="UniProtKB">
        <authorList>
            <consortium name="EnsemblMetazoa"/>
        </authorList>
    </citation>
    <scope>IDENTIFICATION</scope>
</reference>
<dbReference type="GO" id="GO:0005829">
    <property type="term" value="C:cytosol"/>
    <property type="evidence" value="ECO:0007669"/>
    <property type="project" value="GOC"/>
</dbReference>
<feature type="region of interest" description="Disordered" evidence="1">
    <location>
        <begin position="134"/>
        <end position="244"/>
    </location>
</feature>
<gene>
    <name evidence="3" type="ORF">ZHAS_00004473</name>
</gene>
<sequence>MKINEKNLCMFATTYPVDLEGWLKKRGEFNKSFQRRWFVLKGNMLFYFEKRYDKEPLGMIVLEGSTVELAEDNEPYCFKIIFHGANDRAYILSSESQSNMEQWMKALTCAGYDYMKKMVDELQHQLAEIERQCKEKTPESTPQHVPPKAPPRRQNPFNKPLSTEYASNADVSSSSGSTKSNADEHKFSHTDNGDTMTPVALRRKAPAPPAVHQPAKEVLPSTASSAKPSLAGAATRTAPSEANSLAEATHKLLEDEMNGASPGESGVKSRRQVVKATKSSDAIATMAMEGKDASAATAASRSVDQVDGIGEQHRPIDRGTVASFSFETMHSALGIPVLADLSKWNAGQLSQPSTEAASEAL</sequence>
<dbReference type="InterPro" id="IPR045188">
    <property type="entry name" value="Boi1/Boi2-like"/>
</dbReference>
<dbReference type="SMART" id="SM00233">
    <property type="entry name" value="PH"/>
    <property type="match status" value="1"/>
</dbReference>
<keyword evidence="5" id="KW-1185">Reference proteome</keyword>
<dbReference type="PROSITE" id="PS50003">
    <property type="entry name" value="PH_DOMAIN"/>
    <property type="match status" value="1"/>
</dbReference>
<feature type="compositionally biased region" description="Basic and acidic residues" evidence="1">
    <location>
        <begin position="181"/>
        <end position="192"/>
    </location>
</feature>
<dbReference type="EMBL" id="ATLV01013122">
    <property type="status" value="NOT_ANNOTATED_CDS"/>
    <property type="molecule type" value="Genomic_DNA"/>
</dbReference>
<feature type="domain" description="PH" evidence="2">
    <location>
        <begin position="16"/>
        <end position="112"/>
    </location>
</feature>
<dbReference type="Pfam" id="PF00169">
    <property type="entry name" value="PH"/>
    <property type="match status" value="1"/>
</dbReference>
<dbReference type="EMBL" id="KE524840">
    <property type="protein sequence ID" value="KFB37254.1"/>
    <property type="molecule type" value="Genomic_DNA"/>
</dbReference>
<protein>
    <submittedName>
        <fullName evidence="3">AGAP000864-PA-like protein</fullName>
    </submittedName>
    <submittedName>
        <fullName evidence="4">PH domain-containing protein</fullName>
    </submittedName>
</protein>
<dbReference type="Gene3D" id="2.30.29.30">
    <property type="entry name" value="Pleckstrin-homology domain (PH domain)/Phosphotyrosine-binding domain (PTB)"/>
    <property type="match status" value="1"/>
</dbReference>
<dbReference type="PANTHER" id="PTHR22902:SF53">
    <property type="entry name" value="INOSITOL PHOSPHATASE INTERACTING PROTEIN, ISOFORM A"/>
    <property type="match status" value="1"/>
</dbReference>
<dbReference type="InterPro" id="IPR011993">
    <property type="entry name" value="PH-like_dom_sf"/>
</dbReference>
<reference evidence="3 5" key="1">
    <citation type="journal article" date="2014" name="BMC Genomics">
        <title>Genome sequence of Anopheles sinensis provides insight into genetics basis of mosquito competence for malaria parasites.</title>
        <authorList>
            <person name="Zhou D."/>
            <person name="Zhang D."/>
            <person name="Ding G."/>
            <person name="Shi L."/>
            <person name="Hou Q."/>
            <person name="Ye Y."/>
            <person name="Xu Y."/>
            <person name="Zhou H."/>
            <person name="Xiong C."/>
            <person name="Li S."/>
            <person name="Yu J."/>
            <person name="Hong S."/>
            <person name="Yu X."/>
            <person name="Zou P."/>
            <person name="Chen C."/>
            <person name="Chang X."/>
            <person name="Wang W."/>
            <person name="Lv Y."/>
            <person name="Sun Y."/>
            <person name="Ma L."/>
            <person name="Shen B."/>
            <person name="Zhu C."/>
        </authorList>
    </citation>
    <scope>NUCLEOTIDE SEQUENCE [LARGE SCALE GENOMIC DNA]</scope>
</reference>
<dbReference type="EnsemblMetazoa" id="ASIC004473-RA">
    <property type="protein sequence ID" value="ASIC004473-PA"/>
    <property type="gene ID" value="ASIC004473"/>
</dbReference>
<organism evidence="3">
    <name type="scientific">Anopheles sinensis</name>
    <name type="common">Mosquito</name>
    <dbReference type="NCBI Taxonomy" id="74873"/>
    <lineage>
        <taxon>Eukaryota</taxon>
        <taxon>Metazoa</taxon>
        <taxon>Ecdysozoa</taxon>
        <taxon>Arthropoda</taxon>
        <taxon>Hexapoda</taxon>
        <taxon>Insecta</taxon>
        <taxon>Pterygota</taxon>
        <taxon>Neoptera</taxon>
        <taxon>Endopterygota</taxon>
        <taxon>Diptera</taxon>
        <taxon>Nematocera</taxon>
        <taxon>Culicoidea</taxon>
        <taxon>Culicidae</taxon>
        <taxon>Anophelinae</taxon>
        <taxon>Anopheles</taxon>
    </lineage>
</organism>
<dbReference type="GO" id="GO:0005802">
    <property type="term" value="C:trans-Golgi network"/>
    <property type="evidence" value="ECO:0007669"/>
    <property type="project" value="TreeGrafter"/>
</dbReference>
<dbReference type="OrthoDB" id="10261837at2759"/>
<dbReference type="AlphaFoldDB" id="A0A084VH10"/>
<dbReference type="SUPFAM" id="SSF50729">
    <property type="entry name" value="PH domain-like"/>
    <property type="match status" value="1"/>
</dbReference>
<evidence type="ECO:0000256" key="1">
    <source>
        <dbReference type="SAM" id="MobiDB-lite"/>
    </source>
</evidence>
<evidence type="ECO:0000313" key="4">
    <source>
        <dbReference type="EnsemblMetazoa" id="ASIC004473-PA"/>
    </source>
</evidence>
<dbReference type="GO" id="GO:0005769">
    <property type="term" value="C:early endosome"/>
    <property type="evidence" value="ECO:0007669"/>
    <property type="project" value="TreeGrafter"/>
</dbReference>
<evidence type="ECO:0000313" key="5">
    <source>
        <dbReference type="Proteomes" id="UP000030765"/>
    </source>
</evidence>